<dbReference type="Proteomes" id="UP000324222">
    <property type="component" value="Unassembled WGS sequence"/>
</dbReference>
<dbReference type="EMBL" id="VSRR010106136">
    <property type="protein sequence ID" value="MPC96476.1"/>
    <property type="molecule type" value="Genomic_DNA"/>
</dbReference>
<accession>A0A5B7JQ67</accession>
<comment type="caution">
    <text evidence="2">The sequence shown here is derived from an EMBL/GenBank/DDBJ whole genome shotgun (WGS) entry which is preliminary data.</text>
</comment>
<feature type="compositionally biased region" description="Basic residues" evidence="1">
    <location>
        <begin position="1"/>
        <end position="11"/>
    </location>
</feature>
<sequence length="75" mass="8123">MQIRHNRHTHHTPPPIRSLVSSKPANHTPSCNATAKFKPADSGDAGPIKRKVTILISQWEGVLVEAPALPVVNSN</sequence>
<organism evidence="2 3">
    <name type="scientific">Portunus trituberculatus</name>
    <name type="common">Swimming crab</name>
    <name type="synonym">Neptunus trituberculatus</name>
    <dbReference type="NCBI Taxonomy" id="210409"/>
    <lineage>
        <taxon>Eukaryota</taxon>
        <taxon>Metazoa</taxon>
        <taxon>Ecdysozoa</taxon>
        <taxon>Arthropoda</taxon>
        <taxon>Crustacea</taxon>
        <taxon>Multicrustacea</taxon>
        <taxon>Malacostraca</taxon>
        <taxon>Eumalacostraca</taxon>
        <taxon>Eucarida</taxon>
        <taxon>Decapoda</taxon>
        <taxon>Pleocyemata</taxon>
        <taxon>Brachyura</taxon>
        <taxon>Eubrachyura</taxon>
        <taxon>Portunoidea</taxon>
        <taxon>Portunidae</taxon>
        <taxon>Portuninae</taxon>
        <taxon>Portunus</taxon>
    </lineage>
</organism>
<keyword evidence="3" id="KW-1185">Reference proteome</keyword>
<feature type="compositionally biased region" description="Polar residues" evidence="1">
    <location>
        <begin position="19"/>
        <end position="33"/>
    </location>
</feature>
<feature type="region of interest" description="Disordered" evidence="1">
    <location>
        <begin position="1"/>
        <end position="45"/>
    </location>
</feature>
<proteinExistence type="predicted"/>
<dbReference type="AlphaFoldDB" id="A0A5B7JQ67"/>
<gene>
    <name evidence="2" type="ORF">E2C01_091738</name>
</gene>
<evidence type="ECO:0000256" key="1">
    <source>
        <dbReference type="SAM" id="MobiDB-lite"/>
    </source>
</evidence>
<evidence type="ECO:0000313" key="3">
    <source>
        <dbReference type="Proteomes" id="UP000324222"/>
    </source>
</evidence>
<evidence type="ECO:0000313" key="2">
    <source>
        <dbReference type="EMBL" id="MPC96476.1"/>
    </source>
</evidence>
<name>A0A5B7JQ67_PORTR</name>
<protein>
    <submittedName>
        <fullName evidence="2">Uncharacterized protein</fullName>
    </submittedName>
</protein>
<reference evidence="2 3" key="1">
    <citation type="submission" date="2019-05" db="EMBL/GenBank/DDBJ databases">
        <title>Another draft genome of Portunus trituberculatus and its Hox gene families provides insights of decapod evolution.</title>
        <authorList>
            <person name="Jeong J.-H."/>
            <person name="Song I."/>
            <person name="Kim S."/>
            <person name="Choi T."/>
            <person name="Kim D."/>
            <person name="Ryu S."/>
            <person name="Kim W."/>
        </authorList>
    </citation>
    <scope>NUCLEOTIDE SEQUENCE [LARGE SCALE GENOMIC DNA]</scope>
    <source>
        <tissue evidence="2">Muscle</tissue>
    </source>
</reference>